<dbReference type="Pfam" id="PF17667">
    <property type="entry name" value="Pkinase_fungal"/>
    <property type="match status" value="1"/>
</dbReference>
<feature type="compositionally biased region" description="Basic residues" evidence="1">
    <location>
        <begin position="105"/>
        <end position="116"/>
    </location>
</feature>
<dbReference type="OrthoDB" id="5584477at2759"/>
<evidence type="ECO:0000313" key="4">
    <source>
        <dbReference type="Proteomes" id="UP000326924"/>
    </source>
</evidence>
<evidence type="ECO:0000259" key="2">
    <source>
        <dbReference type="Pfam" id="PF17667"/>
    </source>
</evidence>
<accession>A0A5J5ECI5</accession>
<dbReference type="Proteomes" id="UP000326924">
    <property type="component" value="Unassembled WGS sequence"/>
</dbReference>
<evidence type="ECO:0000313" key="3">
    <source>
        <dbReference type="EMBL" id="KAA8892973.1"/>
    </source>
</evidence>
<name>A0A5J5ECI5_9PEZI</name>
<comment type="caution">
    <text evidence="3">The sequence shown here is derived from an EMBL/GenBank/DDBJ whole genome shotgun (WGS) entry which is preliminary data.</text>
</comment>
<sequence>MPADTHRSYEYVPIDRTKARTKIPNCLHHRIILERGSSVICDANFTSGHHLLLCLRDAGRGHGELLTKAGILYRDISCNNIVLAAATREDGYSASLIDLEPCPLSKHKKSKKKHPHPPPPATQAPRTLARAQPALPALAVVPAGPQILLHPSWPLTAAILLWHRGPITSVRLRRFLAPLSVLHLQYPATFVVVARPMGDVPSVAVIEVGNQVAGVRQVFLLRIESAEESPSPSLATSRFGTGHTETVELWLFSAQGVTTVIVSIVADT</sequence>
<protein>
    <recommendedName>
        <fullName evidence="2">Fungal-type protein kinase domain-containing protein</fullName>
    </recommendedName>
</protein>
<proteinExistence type="predicted"/>
<dbReference type="InterPro" id="IPR040976">
    <property type="entry name" value="Pkinase_fungal"/>
</dbReference>
<keyword evidence="4" id="KW-1185">Reference proteome</keyword>
<dbReference type="InParanoid" id="A0A5J5ECI5"/>
<dbReference type="EMBL" id="VXIS01000533">
    <property type="protein sequence ID" value="KAA8892973.1"/>
    <property type="molecule type" value="Genomic_DNA"/>
</dbReference>
<dbReference type="AlphaFoldDB" id="A0A5J5ECI5"/>
<reference evidence="3 4" key="1">
    <citation type="submission" date="2019-09" db="EMBL/GenBank/DDBJ databases">
        <title>Draft genome of the ectomycorrhizal ascomycete Sphaerosporella brunnea.</title>
        <authorList>
            <consortium name="DOE Joint Genome Institute"/>
            <person name="Benucci G.M."/>
            <person name="Marozzi G."/>
            <person name="Antonielli L."/>
            <person name="Sanchez S."/>
            <person name="Marco P."/>
            <person name="Wang X."/>
            <person name="Falini L.B."/>
            <person name="Barry K."/>
            <person name="Haridas S."/>
            <person name="Lipzen A."/>
            <person name="Labutti K."/>
            <person name="Grigoriev I.V."/>
            <person name="Murat C."/>
            <person name="Martin F."/>
            <person name="Albertini E."/>
            <person name="Donnini D."/>
            <person name="Bonito G."/>
        </authorList>
    </citation>
    <scope>NUCLEOTIDE SEQUENCE [LARGE SCALE GENOMIC DNA]</scope>
    <source>
        <strain evidence="3 4">Sb_GMNB300</strain>
    </source>
</reference>
<feature type="region of interest" description="Disordered" evidence="1">
    <location>
        <begin position="105"/>
        <end position="127"/>
    </location>
</feature>
<evidence type="ECO:0000256" key="1">
    <source>
        <dbReference type="SAM" id="MobiDB-lite"/>
    </source>
</evidence>
<organism evidence="3 4">
    <name type="scientific">Sphaerosporella brunnea</name>
    <dbReference type="NCBI Taxonomy" id="1250544"/>
    <lineage>
        <taxon>Eukaryota</taxon>
        <taxon>Fungi</taxon>
        <taxon>Dikarya</taxon>
        <taxon>Ascomycota</taxon>
        <taxon>Pezizomycotina</taxon>
        <taxon>Pezizomycetes</taxon>
        <taxon>Pezizales</taxon>
        <taxon>Pyronemataceae</taxon>
        <taxon>Sphaerosporella</taxon>
    </lineage>
</organism>
<gene>
    <name evidence="3" type="ORF">FN846DRAFT_914627</name>
</gene>
<feature type="domain" description="Fungal-type protein kinase" evidence="2">
    <location>
        <begin position="16"/>
        <end position="103"/>
    </location>
</feature>